<accession>A0AB33AH63</accession>
<evidence type="ECO:0000313" key="1">
    <source>
        <dbReference type="EMBL" id="AGM31270.1"/>
    </source>
</evidence>
<reference evidence="1 2" key="1">
    <citation type="journal article" date="2013" name="Genome Announc.">
        <title>Complete Genome Sequence of Mycobacterium massiliense Clinical Strain Asan 50594, Belonging to the Type II Genotype.</title>
        <authorList>
            <person name="Kim B.J."/>
            <person name="Kim B.R."/>
            <person name="Hong S.H."/>
            <person name="Seok S.H."/>
            <person name="Kook Y.H."/>
            <person name="Kim B.J."/>
        </authorList>
    </citation>
    <scope>NUCLEOTIDE SEQUENCE [LARGE SCALE GENOMIC DNA]</scope>
    <source>
        <strain evidence="1 2">50594</strain>
    </source>
</reference>
<gene>
    <name evidence="1" type="ORF">MASS_4668</name>
</gene>
<protein>
    <submittedName>
        <fullName evidence="1">Uncharacterized protein</fullName>
    </submittedName>
</protein>
<dbReference type="EMBL" id="CP004374">
    <property type="protein sequence ID" value="AGM31270.1"/>
    <property type="molecule type" value="Genomic_DNA"/>
</dbReference>
<name>A0AB33AH63_9MYCO</name>
<dbReference type="KEGG" id="mabb:MASS_4668"/>
<sequence>MIGDRSRVGSGTVRQWRKSGEFEHIGAFGRGQAHLKGDCLEDLAGGIDVTPLFKPRVPGDTDTGEVGDLLAAQTGGAGAAYRRQSIVRAHKMFPADTQEGAEFSAAFVRPCHASILVVPLLVPAPSSNPGGAVSEW</sequence>
<organism evidence="1 2">
    <name type="scientific">Mycobacteroides abscessus subsp. bolletii 50594</name>
    <dbReference type="NCBI Taxonomy" id="1303024"/>
    <lineage>
        <taxon>Bacteria</taxon>
        <taxon>Bacillati</taxon>
        <taxon>Actinomycetota</taxon>
        <taxon>Actinomycetes</taxon>
        <taxon>Mycobacteriales</taxon>
        <taxon>Mycobacteriaceae</taxon>
        <taxon>Mycobacteroides</taxon>
        <taxon>Mycobacteroides abscessus</taxon>
    </lineage>
</organism>
<proteinExistence type="predicted"/>
<dbReference type="AlphaFoldDB" id="A0AB33AH63"/>
<dbReference type="Proteomes" id="UP000013961">
    <property type="component" value="Chromosome"/>
</dbReference>
<evidence type="ECO:0000313" key="2">
    <source>
        <dbReference type="Proteomes" id="UP000013961"/>
    </source>
</evidence>